<dbReference type="PRINTS" id="PR00032">
    <property type="entry name" value="HTHARAC"/>
</dbReference>
<evidence type="ECO:0000259" key="4">
    <source>
        <dbReference type="PROSITE" id="PS01124"/>
    </source>
</evidence>
<dbReference type="KEGG" id="hyh:D3Y59_16540"/>
<keyword evidence="1" id="KW-0805">Transcription regulation</keyword>
<evidence type="ECO:0000256" key="2">
    <source>
        <dbReference type="ARBA" id="ARBA00023125"/>
    </source>
</evidence>
<dbReference type="Pfam" id="PF12833">
    <property type="entry name" value="HTH_18"/>
    <property type="match status" value="1"/>
</dbReference>
<keyword evidence="6" id="KW-1185">Reference proteome</keyword>
<dbReference type="GO" id="GO:0043565">
    <property type="term" value="F:sequence-specific DNA binding"/>
    <property type="evidence" value="ECO:0007669"/>
    <property type="project" value="InterPro"/>
</dbReference>
<dbReference type="InterPro" id="IPR018060">
    <property type="entry name" value="HTH_AraC"/>
</dbReference>
<dbReference type="InterPro" id="IPR037923">
    <property type="entry name" value="HTH-like"/>
</dbReference>
<dbReference type="InterPro" id="IPR020449">
    <property type="entry name" value="Tscrpt_reg_AraC-type_HTH"/>
</dbReference>
<dbReference type="SUPFAM" id="SSF51215">
    <property type="entry name" value="Regulatory protein AraC"/>
    <property type="match status" value="1"/>
</dbReference>
<dbReference type="InterPro" id="IPR014710">
    <property type="entry name" value="RmlC-like_jellyroll"/>
</dbReference>
<dbReference type="InterPro" id="IPR009057">
    <property type="entry name" value="Homeodomain-like_sf"/>
</dbReference>
<dbReference type="PANTHER" id="PTHR43280:SF32">
    <property type="entry name" value="TRANSCRIPTIONAL REGULATORY PROTEIN"/>
    <property type="match status" value="1"/>
</dbReference>
<sequence>MKPAAVPVLCIDAFPHTPPQTPFRLQRLEELRASFADVNEPHAHDFYVLLYFTHGHGTHTIDFVTYEVRPGALFFLAPGQVHSWSLSDDTRGIDIFFAPEFYLLRHTAERLYSYPFFGPHGQPVLYLPPNEPLIGPLLWRMEQEHAMPSPNQQEVLRSYLHLVLELAARQHQPEPTAGQQPGLHQLRAFEQLLNEHFRTHKAVRDYAAWLHLTPNHLNAVCRRLLAKTASNLIHERVVVEAKRLLHHSALSVAEVAYNLGFDDASYFSRYFRKYAGLTPEAFRRLGR</sequence>
<dbReference type="Gene3D" id="1.10.10.60">
    <property type="entry name" value="Homeodomain-like"/>
    <property type="match status" value="1"/>
</dbReference>
<dbReference type="Proteomes" id="UP000262802">
    <property type="component" value="Chromosome"/>
</dbReference>
<dbReference type="InterPro" id="IPR003313">
    <property type="entry name" value="AraC-bd"/>
</dbReference>
<proteinExistence type="predicted"/>
<protein>
    <submittedName>
        <fullName evidence="5">Helix-turn-helix domain-containing protein</fullName>
    </submittedName>
</protein>
<accession>A0A3B7R516</accession>
<dbReference type="GO" id="GO:0003700">
    <property type="term" value="F:DNA-binding transcription factor activity"/>
    <property type="evidence" value="ECO:0007669"/>
    <property type="project" value="InterPro"/>
</dbReference>
<dbReference type="EMBL" id="CP032317">
    <property type="protein sequence ID" value="AYA38513.1"/>
    <property type="molecule type" value="Genomic_DNA"/>
</dbReference>
<dbReference type="Pfam" id="PF02311">
    <property type="entry name" value="AraC_binding"/>
    <property type="match status" value="1"/>
</dbReference>
<dbReference type="PANTHER" id="PTHR43280">
    <property type="entry name" value="ARAC-FAMILY TRANSCRIPTIONAL REGULATOR"/>
    <property type="match status" value="1"/>
</dbReference>
<name>A0A3B7R516_9BACT</name>
<evidence type="ECO:0000256" key="3">
    <source>
        <dbReference type="ARBA" id="ARBA00023163"/>
    </source>
</evidence>
<keyword evidence="2" id="KW-0238">DNA-binding</keyword>
<dbReference type="SMART" id="SM00342">
    <property type="entry name" value="HTH_ARAC"/>
    <property type="match status" value="1"/>
</dbReference>
<dbReference type="Gene3D" id="2.60.120.10">
    <property type="entry name" value="Jelly Rolls"/>
    <property type="match status" value="1"/>
</dbReference>
<organism evidence="5 6">
    <name type="scientific">Hymenobacter oligotrophus</name>
    <dbReference type="NCBI Taxonomy" id="2319843"/>
    <lineage>
        <taxon>Bacteria</taxon>
        <taxon>Pseudomonadati</taxon>
        <taxon>Bacteroidota</taxon>
        <taxon>Cytophagia</taxon>
        <taxon>Cytophagales</taxon>
        <taxon>Hymenobacteraceae</taxon>
        <taxon>Hymenobacter</taxon>
    </lineage>
</organism>
<dbReference type="AlphaFoldDB" id="A0A3B7R516"/>
<dbReference type="PROSITE" id="PS01124">
    <property type="entry name" value="HTH_ARAC_FAMILY_2"/>
    <property type="match status" value="1"/>
</dbReference>
<dbReference type="SUPFAM" id="SSF46689">
    <property type="entry name" value="Homeodomain-like"/>
    <property type="match status" value="1"/>
</dbReference>
<evidence type="ECO:0000256" key="1">
    <source>
        <dbReference type="ARBA" id="ARBA00023015"/>
    </source>
</evidence>
<dbReference type="RefSeq" id="WP_119446047.1">
    <property type="nucleotide sequence ID" value="NZ_CP032317.1"/>
</dbReference>
<keyword evidence="3" id="KW-0804">Transcription</keyword>
<dbReference type="OrthoDB" id="9793451at2"/>
<evidence type="ECO:0000313" key="5">
    <source>
        <dbReference type="EMBL" id="AYA38513.1"/>
    </source>
</evidence>
<gene>
    <name evidence="5" type="ORF">D3Y59_16540</name>
</gene>
<reference evidence="5 6" key="1">
    <citation type="submission" date="2018-09" db="EMBL/GenBank/DDBJ databases">
        <title>Hymenobacter medium sp. nov., isolated from R2A medium.</title>
        <authorList>
            <person name="Yingchao G."/>
        </authorList>
    </citation>
    <scope>NUCLEOTIDE SEQUENCE [LARGE SCALE GENOMIC DNA]</scope>
    <source>
        <strain evidence="6">sh-6</strain>
    </source>
</reference>
<evidence type="ECO:0000313" key="6">
    <source>
        <dbReference type="Proteomes" id="UP000262802"/>
    </source>
</evidence>
<feature type="domain" description="HTH araC/xylS-type" evidence="4">
    <location>
        <begin position="187"/>
        <end position="285"/>
    </location>
</feature>